<dbReference type="AlphaFoldDB" id="A0A8J8SV49"/>
<evidence type="ECO:0000256" key="2">
    <source>
        <dbReference type="SAM" id="MobiDB-lite"/>
    </source>
</evidence>
<dbReference type="InterPro" id="IPR051281">
    <property type="entry name" value="Dual-spec_lipid-protein_phosph"/>
</dbReference>
<proteinExistence type="predicted"/>
<evidence type="ECO:0000259" key="3">
    <source>
        <dbReference type="PROSITE" id="PS51181"/>
    </source>
</evidence>
<keyword evidence="5" id="KW-1185">Reference proteome</keyword>
<feature type="compositionally biased region" description="Basic and acidic residues" evidence="2">
    <location>
        <begin position="1"/>
        <end position="15"/>
    </location>
</feature>
<organism evidence="4 5">
    <name type="scientific">Halteria grandinella</name>
    <dbReference type="NCBI Taxonomy" id="5974"/>
    <lineage>
        <taxon>Eukaryota</taxon>
        <taxon>Sar</taxon>
        <taxon>Alveolata</taxon>
        <taxon>Ciliophora</taxon>
        <taxon>Intramacronucleata</taxon>
        <taxon>Spirotrichea</taxon>
        <taxon>Stichotrichia</taxon>
        <taxon>Sporadotrichida</taxon>
        <taxon>Halteriidae</taxon>
        <taxon>Halteria</taxon>
    </lineage>
</organism>
<evidence type="ECO:0000313" key="5">
    <source>
        <dbReference type="Proteomes" id="UP000785679"/>
    </source>
</evidence>
<dbReference type="GO" id="GO:0005829">
    <property type="term" value="C:cytosol"/>
    <property type="evidence" value="ECO:0007669"/>
    <property type="project" value="TreeGrafter"/>
</dbReference>
<dbReference type="SUPFAM" id="SSF52799">
    <property type="entry name" value="(Phosphotyrosine protein) phosphatases II"/>
    <property type="match status" value="1"/>
</dbReference>
<protein>
    <recommendedName>
        <fullName evidence="3">Phosphatase tensin-type domain-containing protein</fullName>
    </recommendedName>
</protein>
<dbReference type="OrthoDB" id="16692at2759"/>
<accession>A0A8J8SV49</accession>
<dbReference type="PANTHER" id="PTHR12305:SF81">
    <property type="entry name" value="PHOSPHATIDYLINOSITOL 3,4,5-TRISPHOSPHATE 3-PHOSPHATASE AND DUAL-SPECIFICITY PROTEIN PHOSPHATASE PTEN"/>
    <property type="match status" value="1"/>
</dbReference>
<feature type="domain" description="Phosphatase tensin-type" evidence="3">
    <location>
        <begin position="108"/>
        <end position="219"/>
    </location>
</feature>
<dbReference type="EMBL" id="RRYP01029758">
    <property type="protein sequence ID" value="TNV71538.1"/>
    <property type="molecule type" value="Genomic_DNA"/>
</dbReference>
<dbReference type="PANTHER" id="PTHR12305">
    <property type="entry name" value="PHOSPHATASE WITH HOMOLOGY TO TENSIN"/>
    <property type="match status" value="1"/>
</dbReference>
<dbReference type="GO" id="GO:0016314">
    <property type="term" value="F:phosphatidylinositol-3,4,5-trisphosphate 3-phosphatase activity"/>
    <property type="evidence" value="ECO:0007669"/>
    <property type="project" value="TreeGrafter"/>
</dbReference>
<feature type="compositionally biased region" description="Acidic residues" evidence="2">
    <location>
        <begin position="19"/>
        <end position="32"/>
    </location>
</feature>
<keyword evidence="1" id="KW-0378">Hydrolase</keyword>
<dbReference type="Proteomes" id="UP000785679">
    <property type="component" value="Unassembled WGS sequence"/>
</dbReference>
<sequence>MHCATQEELKQRQLRNEISSDEEEAFSDSDEGDAENYNLFLSQLDLKLLTDGINQDDQKGQEINLRERVSTLQLKQEVNQVNQHISGNHQNITSVPNPIKLLVSKQKRRYNYNGFNLDLTCKNQQLVDITEKIIAMGFPAENLESIYRNSMQDVRRFFETVHPGHYKIYNLCEERKYDHSNFNQVAEFPFQDHQAPTFSLIYEYCIDLVQKNIYQRTIG</sequence>
<name>A0A8J8SV49_HALGN</name>
<evidence type="ECO:0000256" key="1">
    <source>
        <dbReference type="ARBA" id="ARBA00022801"/>
    </source>
</evidence>
<dbReference type="InterPro" id="IPR029021">
    <property type="entry name" value="Prot-tyrosine_phosphatase-like"/>
</dbReference>
<dbReference type="InterPro" id="IPR029023">
    <property type="entry name" value="Tensin_phosphatase"/>
</dbReference>
<evidence type="ECO:0000313" key="4">
    <source>
        <dbReference type="EMBL" id="TNV71538.1"/>
    </source>
</evidence>
<gene>
    <name evidence="4" type="ORF">FGO68_gene3978</name>
</gene>
<dbReference type="PROSITE" id="PS51181">
    <property type="entry name" value="PPASE_TENSIN"/>
    <property type="match status" value="1"/>
</dbReference>
<feature type="region of interest" description="Disordered" evidence="2">
    <location>
        <begin position="1"/>
        <end position="32"/>
    </location>
</feature>
<reference evidence="4" key="1">
    <citation type="submission" date="2019-06" db="EMBL/GenBank/DDBJ databases">
        <authorList>
            <person name="Zheng W."/>
        </authorList>
    </citation>
    <scope>NUCLEOTIDE SEQUENCE</scope>
    <source>
        <strain evidence="4">QDHG01</strain>
    </source>
</reference>
<dbReference type="Gene3D" id="3.90.190.10">
    <property type="entry name" value="Protein tyrosine phosphatase superfamily"/>
    <property type="match status" value="1"/>
</dbReference>
<comment type="caution">
    <text evidence="4">The sequence shown here is derived from an EMBL/GenBank/DDBJ whole genome shotgun (WGS) entry which is preliminary data.</text>
</comment>